<dbReference type="AlphaFoldDB" id="A0A9D1VVM6"/>
<evidence type="ECO:0008006" key="4">
    <source>
        <dbReference type="Google" id="ProtNLM"/>
    </source>
</evidence>
<evidence type="ECO:0000256" key="1">
    <source>
        <dbReference type="SAM" id="Phobius"/>
    </source>
</evidence>
<keyword evidence="1" id="KW-1133">Transmembrane helix</keyword>
<feature type="transmembrane region" description="Helical" evidence="1">
    <location>
        <begin position="155"/>
        <end position="177"/>
    </location>
</feature>
<gene>
    <name evidence="2" type="ORF">H9737_05290</name>
</gene>
<dbReference type="EMBL" id="DXFD01000082">
    <property type="protein sequence ID" value="HIX47087.1"/>
    <property type="molecule type" value="Genomic_DNA"/>
</dbReference>
<reference evidence="2" key="2">
    <citation type="submission" date="2021-04" db="EMBL/GenBank/DDBJ databases">
        <authorList>
            <person name="Gilroy R."/>
        </authorList>
    </citation>
    <scope>NUCLEOTIDE SEQUENCE</scope>
    <source>
        <strain evidence="2">26628</strain>
    </source>
</reference>
<dbReference type="PROSITE" id="PS51257">
    <property type="entry name" value="PROKAR_LIPOPROTEIN"/>
    <property type="match status" value="1"/>
</dbReference>
<keyword evidence="1" id="KW-0812">Transmembrane</keyword>
<feature type="transmembrane region" description="Helical" evidence="1">
    <location>
        <begin position="128"/>
        <end position="149"/>
    </location>
</feature>
<organism evidence="2 3">
    <name type="scientific">Candidatus Borkfalkia faecigallinarum</name>
    <dbReference type="NCBI Taxonomy" id="2838509"/>
    <lineage>
        <taxon>Bacteria</taxon>
        <taxon>Bacillati</taxon>
        <taxon>Bacillota</taxon>
        <taxon>Clostridia</taxon>
        <taxon>Christensenellales</taxon>
        <taxon>Christensenellaceae</taxon>
        <taxon>Candidatus Borkfalkia</taxon>
    </lineage>
</organism>
<name>A0A9D1VVM6_9FIRM</name>
<keyword evidence="1" id="KW-0472">Membrane</keyword>
<evidence type="ECO:0000313" key="2">
    <source>
        <dbReference type="EMBL" id="HIX47087.1"/>
    </source>
</evidence>
<protein>
    <recommendedName>
        <fullName evidence="4">M50 family peptidase</fullName>
    </recommendedName>
</protein>
<accession>A0A9D1VVM6</accession>
<feature type="transmembrane region" description="Helical" evidence="1">
    <location>
        <begin position="12"/>
        <end position="29"/>
    </location>
</feature>
<dbReference type="Proteomes" id="UP000824249">
    <property type="component" value="Unassembled WGS sequence"/>
</dbReference>
<reference evidence="2" key="1">
    <citation type="journal article" date="2021" name="PeerJ">
        <title>Extensive microbial diversity within the chicken gut microbiome revealed by metagenomics and culture.</title>
        <authorList>
            <person name="Gilroy R."/>
            <person name="Ravi A."/>
            <person name="Getino M."/>
            <person name="Pursley I."/>
            <person name="Horton D.L."/>
            <person name="Alikhan N.F."/>
            <person name="Baker D."/>
            <person name="Gharbi K."/>
            <person name="Hall N."/>
            <person name="Watson M."/>
            <person name="Adriaenssens E.M."/>
            <person name="Foster-Nyarko E."/>
            <person name="Jarju S."/>
            <person name="Secka A."/>
            <person name="Antonio M."/>
            <person name="Oren A."/>
            <person name="Chaudhuri R.R."/>
            <person name="La Ragione R."/>
            <person name="Hildebrand F."/>
            <person name="Pallen M.J."/>
        </authorList>
    </citation>
    <scope>NUCLEOTIDE SEQUENCE</scope>
    <source>
        <strain evidence="2">26628</strain>
    </source>
</reference>
<comment type="caution">
    <text evidence="2">The sequence shown here is derived from an EMBL/GenBank/DDBJ whole genome shotgun (WGS) entry which is preliminary data.</text>
</comment>
<proteinExistence type="predicted"/>
<evidence type="ECO:0000313" key="3">
    <source>
        <dbReference type="Proteomes" id="UP000824249"/>
    </source>
</evidence>
<feature type="transmembrane region" description="Helical" evidence="1">
    <location>
        <begin position="41"/>
        <end position="61"/>
    </location>
</feature>
<sequence length="380" mass="42791">MKRALERIVRILIVLISFLLACAVIWFAYRDAGYWQTYSSVFIILALVLGGALGSFVCVALHELGHILFGLANGFRFNSVSIGWLKIYRKDGRLRVTLHEIPDSVAGVAEMIPRRTDRLYVRYGRMTGGGLALSLLCFLASAAAFLLYFLVGMPFAVYALTCTALPCAFGLFFYNLLPRFGGGADTDGGTLRSLRRKDASCMTAVNILAIEGRMYQGDSPSQIDRSLFYGLPQLPEDDWHFILMTDYRLMYCIDSGDTEAAVRESDRLASVLPYVPKYYYNAVAADILFCECSMKEDKTEARRLYGELKGYLRAEKTLQTYRITAAYELYVNGDRMAALRALNAAEQKAEQCEIRGLHKYENRLIDCIRYGIIPEGYPTF</sequence>